<dbReference type="GeneID" id="23679531"/>
<dbReference type="KEGG" id="vg:23679531"/>
<sequence>MRIKTDHQIVEFGNDLMGLFDSNGTLITQGERTTTGWKVTAIGVSDVNVGNRSDAITAMINMALEVLPGEGYSCLVPRGLRAQP</sequence>
<dbReference type="Proteomes" id="UP000027491">
    <property type="component" value="Segment"/>
</dbReference>
<accession>A0A068F8L6</accession>
<dbReference type="OrthoDB" id="19168at10239"/>
<protein>
    <submittedName>
        <fullName evidence="1">Uncharacterized protein</fullName>
    </submittedName>
</protein>
<dbReference type="RefSeq" id="YP_009124768.1">
    <property type="nucleotide sequence ID" value="NC_026590.1"/>
</dbReference>
<organism evidence="1 2">
    <name type="scientific">Mycobacterium phage Gaia</name>
    <dbReference type="NCBI Taxonomy" id="1486472"/>
    <lineage>
        <taxon>Viruses</taxon>
        <taxon>Duplodnaviria</taxon>
        <taxon>Heunggongvirae</taxon>
        <taxon>Uroviricota</taxon>
        <taxon>Caudoviricetes</taxon>
        <taxon>Gaiavirus</taxon>
        <taxon>Gaiavirus gaia</taxon>
    </lineage>
</organism>
<keyword evidence="2" id="KW-1185">Reference proteome</keyword>
<dbReference type="EMBL" id="KJ567043">
    <property type="protein sequence ID" value="AID58845.1"/>
    <property type="molecule type" value="Genomic_DNA"/>
</dbReference>
<name>A0A068F8L6_9CAUD</name>
<gene>
    <name evidence="1" type="primary">25</name>
    <name evidence="1" type="ORF">PBI_GAIA_25</name>
</gene>
<evidence type="ECO:0000313" key="2">
    <source>
        <dbReference type="Proteomes" id="UP000027491"/>
    </source>
</evidence>
<reference evidence="1 2" key="1">
    <citation type="submission" date="2014-03" db="EMBL/GenBank/DDBJ databases">
        <authorList>
            <person name="Yoder B.A."/>
            <person name="Colicchio M.A."/>
            <person name="Schafer C.E."/>
            <person name="Abrahim M.R."/>
            <person name="Adkins N.L."/>
            <person name="Burke K.A."/>
            <person name="Churilla B.M."/>
            <person name="Cohen K.L."/>
            <person name="Fasoranti T.O."/>
            <person name="Genkil J.S."/>
            <person name="Kramer Z.J."/>
            <person name="Prout A.K."/>
            <person name="Schwarz A.G."/>
            <person name="Tish M."/>
            <person name="Vispute N."/>
            <person name="Wilkes K.E."/>
            <person name="Williams C.R."/>
            <person name="Xiao X."/>
            <person name="Yu V.J."/>
            <person name="Lapin J.S."/>
            <person name="Ott C.T."/>
            <person name="Walburn T.D."/>
            <person name="Bradley K.W."/>
            <person name="Clarke D.Q."/>
            <person name="Lewis M.F."/>
            <person name="Barker L.P."/>
            <person name="Bailey C."/>
            <person name="Asai D.J."/>
            <person name="Bowman C.A."/>
            <person name="Russell D.A."/>
            <person name="Pope W.H."/>
            <person name="Jacobs-Sera D."/>
            <person name="Hendrix R.W."/>
            <person name="Hatfull G.F."/>
        </authorList>
    </citation>
    <scope>NUCLEOTIDE SEQUENCE [LARGE SCALE GENOMIC DNA]</scope>
</reference>
<proteinExistence type="predicted"/>
<evidence type="ECO:0000313" key="1">
    <source>
        <dbReference type="EMBL" id="AID58845.1"/>
    </source>
</evidence>